<dbReference type="EMBL" id="BACD03000031">
    <property type="protein sequence ID" value="GAO50337.1"/>
    <property type="molecule type" value="Genomic_DNA"/>
</dbReference>
<dbReference type="InterPro" id="IPR036388">
    <property type="entry name" value="WH-like_DNA-bd_sf"/>
</dbReference>
<gene>
    <name evidence="4" type="ORF">G7K_4465-t1</name>
</gene>
<organism evidence="4 5">
    <name type="scientific">Saitoella complicata (strain BCRC 22490 / CBS 7301 / JCM 7358 / NBRC 10748 / NRRL Y-17804)</name>
    <dbReference type="NCBI Taxonomy" id="698492"/>
    <lineage>
        <taxon>Eukaryota</taxon>
        <taxon>Fungi</taxon>
        <taxon>Dikarya</taxon>
        <taxon>Ascomycota</taxon>
        <taxon>Taphrinomycotina</taxon>
        <taxon>Taphrinomycotina incertae sedis</taxon>
        <taxon>Saitoella</taxon>
    </lineage>
</organism>
<sequence length="482" mass="53594">MHANAWVAAATKYCNTSTLYFLHRHNPPLNMSDGTLRKADKDYSKILDEQLPEIEAQAASNVQSSLERLLSLEKQTRQASDAPSVTRLLLCIARTLHAHAPWETLIDNILLLTKKHGQLKASITALVQESMKYITGSAPYNDKDMKMIDTLLGVTEGKIFVEVERARLTLMKSKHSEANGDIEKAASVLLDLQVESFGSMPPREKLEFILEQVRLCLARGDYDLAAITARKISTKQLETTETTDLRLRYYELVIRIGLHNDAYLDIAKHYRSVSLTDALPAQHVLETLQSAIMFLILAPWDTESSSLLASVLDTTDIERRAPLYAELGRCFLRGEVMRWPLIEQAYGPTLRETAVFGAAPDGKGDARWDVLRERVTEHNIRTLAKYYTRLSLPRLSTLLDLPPAAALDALSRTVTSASSPVYARVDRPAGIVTFEKKKGGNEVLNEWSANVKSLLSTIGRVGELIGKEEALASVRKAKAANA</sequence>
<dbReference type="InterPro" id="IPR000717">
    <property type="entry name" value="PCI_dom"/>
</dbReference>
<dbReference type="Pfam" id="PF01399">
    <property type="entry name" value="PCI"/>
    <property type="match status" value="1"/>
</dbReference>
<comment type="caution">
    <text evidence="4">The sequence shown here is derived from an EMBL/GenBank/DDBJ whole genome shotgun (WGS) entry which is preliminary data.</text>
</comment>
<dbReference type="InterPro" id="IPR036390">
    <property type="entry name" value="WH_DNA-bd_sf"/>
</dbReference>
<dbReference type="PROSITE" id="PS50250">
    <property type="entry name" value="PCI"/>
    <property type="match status" value="1"/>
</dbReference>
<dbReference type="AlphaFoldDB" id="A0A0E9NKD2"/>
<dbReference type="InterPro" id="IPR054559">
    <property type="entry name" value="PSMD12-CSN4-like_N"/>
</dbReference>
<dbReference type="SMART" id="SM00088">
    <property type="entry name" value="PINT"/>
    <property type="match status" value="1"/>
</dbReference>
<name>A0A0E9NKD2_SAICN</name>
<dbReference type="Proteomes" id="UP000033140">
    <property type="component" value="Unassembled WGS sequence"/>
</dbReference>
<evidence type="ECO:0000256" key="1">
    <source>
        <dbReference type="ARBA" id="ARBA00006397"/>
    </source>
</evidence>
<dbReference type="GO" id="GO:0005737">
    <property type="term" value="C:cytoplasm"/>
    <property type="evidence" value="ECO:0007669"/>
    <property type="project" value="TreeGrafter"/>
</dbReference>
<feature type="domain" description="PCI" evidence="3">
    <location>
        <begin position="238"/>
        <end position="439"/>
    </location>
</feature>
<dbReference type="GO" id="GO:0008541">
    <property type="term" value="C:proteasome regulatory particle, lid subcomplex"/>
    <property type="evidence" value="ECO:0007669"/>
    <property type="project" value="TreeGrafter"/>
</dbReference>
<evidence type="ECO:0000313" key="5">
    <source>
        <dbReference type="Proteomes" id="UP000033140"/>
    </source>
</evidence>
<dbReference type="PANTHER" id="PTHR10855">
    <property type="entry name" value="26S PROTEASOME NON-ATPASE REGULATORY SUBUNIT 12/COP9 SIGNALOSOME COMPLEX SUBUNIT 4"/>
    <property type="match status" value="1"/>
</dbReference>
<evidence type="ECO:0000256" key="2">
    <source>
        <dbReference type="ARBA" id="ARBA00022942"/>
    </source>
</evidence>
<dbReference type="Pfam" id="PF22241">
    <property type="entry name" value="PSMD12-CSN4_N"/>
    <property type="match status" value="1"/>
</dbReference>
<accession>A0A0E9NKD2</accession>
<dbReference type="PANTHER" id="PTHR10855:SF1">
    <property type="entry name" value="26S PROTEASOME NON-ATPASE REGULATORY SUBUNIT 12"/>
    <property type="match status" value="1"/>
</dbReference>
<reference evidence="4 5" key="3">
    <citation type="journal article" date="2015" name="Genome Announc.">
        <title>Draft Genome Sequence of the Archiascomycetous Yeast Saitoella complicata.</title>
        <authorList>
            <person name="Yamauchi K."/>
            <person name="Kondo S."/>
            <person name="Hamamoto M."/>
            <person name="Takahashi Y."/>
            <person name="Ogura Y."/>
            <person name="Hayashi T."/>
            <person name="Nishida H."/>
        </authorList>
    </citation>
    <scope>NUCLEOTIDE SEQUENCE [LARGE SCALE GENOMIC DNA]</scope>
    <source>
        <strain evidence="4 5">NRRL Y-17804</strain>
    </source>
</reference>
<dbReference type="SUPFAM" id="SSF46785">
    <property type="entry name" value="Winged helix' DNA-binding domain"/>
    <property type="match status" value="1"/>
</dbReference>
<comment type="similarity">
    <text evidence="1">Belongs to the proteasome subunit p55 family.</text>
</comment>
<dbReference type="InterPro" id="IPR040134">
    <property type="entry name" value="PSMD12/CSN4"/>
</dbReference>
<protein>
    <recommendedName>
        <fullName evidence="3">PCI domain-containing protein</fullName>
    </recommendedName>
</protein>
<keyword evidence="5" id="KW-1185">Reference proteome</keyword>
<dbReference type="InterPro" id="IPR040896">
    <property type="entry name" value="RPN5_C"/>
</dbReference>
<evidence type="ECO:0000259" key="3">
    <source>
        <dbReference type="PROSITE" id="PS50250"/>
    </source>
</evidence>
<reference evidence="4 5" key="2">
    <citation type="journal article" date="2014" name="J. Gen. Appl. Microbiol.">
        <title>The early diverging ascomycetous budding yeast Saitoella complicata has three histone deacetylases belonging to the Clr6, Hos2, and Rpd3 lineages.</title>
        <authorList>
            <person name="Nishida H."/>
            <person name="Matsumoto T."/>
            <person name="Kondo S."/>
            <person name="Hamamoto M."/>
            <person name="Yoshikawa H."/>
        </authorList>
    </citation>
    <scope>NUCLEOTIDE SEQUENCE [LARGE SCALE GENOMIC DNA]</scope>
    <source>
        <strain evidence="4 5">NRRL Y-17804</strain>
    </source>
</reference>
<reference evidence="4 5" key="1">
    <citation type="journal article" date="2011" name="J. Gen. Appl. Microbiol.">
        <title>Draft genome sequencing of the enigmatic yeast Saitoella complicata.</title>
        <authorList>
            <person name="Nishida H."/>
            <person name="Hamamoto M."/>
            <person name="Sugiyama J."/>
        </authorList>
    </citation>
    <scope>NUCLEOTIDE SEQUENCE [LARGE SCALE GENOMIC DNA]</scope>
    <source>
        <strain evidence="4 5">NRRL Y-17804</strain>
    </source>
</reference>
<proteinExistence type="inferred from homology"/>
<keyword evidence="2" id="KW-0647">Proteasome</keyword>
<dbReference type="Gene3D" id="1.10.10.10">
    <property type="entry name" value="Winged helix-like DNA-binding domain superfamily/Winged helix DNA-binding domain"/>
    <property type="match status" value="1"/>
</dbReference>
<dbReference type="OMA" id="AENEMFK"/>
<evidence type="ECO:0000313" key="4">
    <source>
        <dbReference type="EMBL" id="GAO50337.1"/>
    </source>
</evidence>
<dbReference type="Pfam" id="PF18098">
    <property type="entry name" value="RPN5_C"/>
    <property type="match status" value="1"/>
</dbReference>
<dbReference type="STRING" id="698492.A0A0E9NKD2"/>